<name>A0A511X0V3_9BACI</name>
<dbReference type="PANTHER" id="PTHR43861">
    <property type="entry name" value="TRANS-ACONITATE 2-METHYLTRANSFERASE-RELATED"/>
    <property type="match status" value="1"/>
</dbReference>
<keyword evidence="3" id="KW-1185">Reference proteome</keyword>
<gene>
    <name evidence="2" type="ORF">HAL01_10510</name>
</gene>
<dbReference type="STRING" id="442899.SAMN05720591_10970"/>
<dbReference type="Gene3D" id="3.40.50.150">
    <property type="entry name" value="Vaccinia Virus protein VP39"/>
    <property type="match status" value="1"/>
</dbReference>
<evidence type="ECO:0000313" key="2">
    <source>
        <dbReference type="EMBL" id="GEN56587.1"/>
    </source>
</evidence>
<protein>
    <recommendedName>
        <fullName evidence="1">Methyltransferase domain-containing protein</fullName>
    </recommendedName>
</protein>
<organism evidence="2 3">
    <name type="scientific">Halolactibacillus alkaliphilus</name>
    <dbReference type="NCBI Taxonomy" id="442899"/>
    <lineage>
        <taxon>Bacteria</taxon>
        <taxon>Bacillati</taxon>
        <taxon>Bacillota</taxon>
        <taxon>Bacilli</taxon>
        <taxon>Bacillales</taxon>
        <taxon>Bacillaceae</taxon>
        <taxon>Halolactibacillus</taxon>
    </lineage>
</organism>
<accession>A0A511X0V3</accession>
<feature type="domain" description="Methyltransferase" evidence="1">
    <location>
        <begin position="37"/>
        <end position="144"/>
    </location>
</feature>
<dbReference type="SUPFAM" id="SSF53335">
    <property type="entry name" value="S-adenosyl-L-methionine-dependent methyltransferases"/>
    <property type="match status" value="1"/>
</dbReference>
<sequence>MLEDTGERLIPEKMAITNELLIEHVARYHFALFFITNGRVLDMASGSGFGTHIIAKKKKNDIDEVIGLEIDHEALAYAKHHYYHPKSSFHQADITKKNLVATWGQFDVITCFETYEHIENEAAFLTNAYELLKPGGKLIMSTPFGEGRGKTCGSPFHVHQITPTEFKQLFHDYSITTIDYFLQKGALIQTEKEPLFDYYPLGILVLTK</sequence>
<dbReference type="AlphaFoldDB" id="A0A511X0V3"/>
<proteinExistence type="predicted"/>
<dbReference type="Pfam" id="PF13847">
    <property type="entry name" value="Methyltransf_31"/>
    <property type="match status" value="1"/>
</dbReference>
<dbReference type="OrthoDB" id="8936324at2"/>
<reference evidence="2 3" key="1">
    <citation type="submission" date="2019-07" db="EMBL/GenBank/DDBJ databases">
        <title>Whole genome shotgun sequence of Halolactibacillus alkaliphilus NBRC 103919.</title>
        <authorList>
            <person name="Hosoyama A."/>
            <person name="Uohara A."/>
            <person name="Ohji S."/>
            <person name="Ichikawa N."/>
        </authorList>
    </citation>
    <scope>NUCLEOTIDE SEQUENCE [LARGE SCALE GENOMIC DNA]</scope>
    <source>
        <strain evidence="2 3">NBRC 103919</strain>
    </source>
</reference>
<evidence type="ECO:0000313" key="3">
    <source>
        <dbReference type="Proteomes" id="UP000321400"/>
    </source>
</evidence>
<evidence type="ECO:0000259" key="1">
    <source>
        <dbReference type="Pfam" id="PF13847"/>
    </source>
</evidence>
<comment type="caution">
    <text evidence="2">The sequence shown here is derived from an EMBL/GenBank/DDBJ whole genome shotgun (WGS) entry which is preliminary data.</text>
</comment>
<dbReference type="CDD" id="cd02440">
    <property type="entry name" value="AdoMet_MTases"/>
    <property type="match status" value="1"/>
</dbReference>
<dbReference type="RefSeq" id="WP_089801097.1">
    <property type="nucleotide sequence ID" value="NZ_BJYE01000010.1"/>
</dbReference>
<dbReference type="EMBL" id="BJYE01000010">
    <property type="protein sequence ID" value="GEN56587.1"/>
    <property type="molecule type" value="Genomic_DNA"/>
</dbReference>
<dbReference type="InterPro" id="IPR029063">
    <property type="entry name" value="SAM-dependent_MTases_sf"/>
</dbReference>
<dbReference type="InterPro" id="IPR025714">
    <property type="entry name" value="Methyltranfer_dom"/>
</dbReference>
<dbReference type="Proteomes" id="UP000321400">
    <property type="component" value="Unassembled WGS sequence"/>
</dbReference>